<dbReference type="OrthoDB" id="7802881at2"/>
<evidence type="ECO:0000313" key="1">
    <source>
        <dbReference type="EMBL" id="RDD65540.1"/>
    </source>
</evidence>
<evidence type="ECO:0000313" key="2">
    <source>
        <dbReference type="Proteomes" id="UP000253977"/>
    </source>
</evidence>
<evidence type="ECO:0008006" key="3">
    <source>
        <dbReference type="Google" id="ProtNLM"/>
    </source>
</evidence>
<protein>
    <recommendedName>
        <fullName evidence="3">Sulfotransferase family protein</fullName>
    </recommendedName>
</protein>
<organism evidence="1 2">
    <name type="scientific">Thalassococcus profundi</name>
    <dbReference type="NCBI Taxonomy" id="2282382"/>
    <lineage>
        <taxon>Bacteria</taxon>
        <taxon>Pseudomonadati</taxon>
        <taxon>Pseudomonadota</taxon>
        <taxon>Alphaproteobacteria</taxon>
        <taxon>Rhodobacterales</taxon>
        <taxon>Roseobacteraceae</taxon>
        <taxon>Thalassococcus</taxon>
    </lineage>
</organism>
<gene>
    <name evidence="1" type="ORF">DU478_13930</name>
</gene>
<name>A0A369TJY3_9RHOB</name>
<sequence length="286" mass="31538">MPPKPRARAGDGLIPAVWGVGAMFDDPRPLVFSTAPVVLSWSPKSACTHVLCWFLAHEGLMTAAEYYDLWPHEFRGKVYYRSRTYRAAATRFLDSGGAGYTLIRITRAPERRLVSVFRHALRTGLVRAALDTELGRDTRATGASLQEFGAHLAGRPLVTPSEVNMHLRAQYHPVWDMAFDRVITLNMDETGLDAGLAAIEADLGLPSQDPMAHAYFRQVRQRHYSRDVPWTGPGPVEAARLGAAGEDGFPKRALEGTALVRELAQELHGIDHGRVATADTAGRLFR</sequence>
<dbReference type="Proteomes" id="UP000253977">
    <property type="component" value="Unassembled WGS sequence"/>
</dbReference>
<comment type="caution">
    <text evidence="1">The sequence shown here is derived from an EMBL/GenBank/DDBJ whole genome shotgun (WGS) entry which is preliminary data.</text>
</comment>
<keyword evidence="2" id="KW-1185">Reference proteome</keyword>
<accession>A0A369TJY3</accession>
<dbReference type="AlphaFoldDB" id="A0A369TJY3"/>
<reference evidence="1 2" key="1">
    <citation type="submission" date="2018-07" db="EMBL/GenBank/DDBJ databases">
        <title>Thalassococcus profundi sp. nov., a marine bacterium isolated from deep seawater of Okinawa Trough.</title>
        <authorList>
            <person name="Yu M."/>
        </authorList>
    </citation>
    <scope>NUCLEOTIDE SEQUENCE [LARGE SCALE GENOMIC DNA]</scope>
    <source>
        <strain evidence="1 2">WRAS1</strain>
    </source>
</reference>
<dbReference type="EMBL" id="QPMK01000011">
    <property type="protein sequence ID" value="RDD65540.1"/>
    <property type="molecule type" value="Genomic_DNA"/>
</dbReference>
<dbReference type="RefSeq" id="WP_114511580.1">
    <property type="nucleotide sequence ID" value="NZ_QPMK01000011.1"/>
</dbReference>
<proteinExistence type="predicted"/>